<proteinExistence type="predicted"/>
<dbReference type="EMBL" id="MU007013">
    <property type="protein sequence ID" value="KAF2435543.1"/>
    <property type="molecule type" value="Genomic_DNA"/>
</dbReference>
<name>A0A9P4P2D9_9PEZI</name>
<evidence type="ECO:0000313" key="2">
    <source>
        <dbReference type="EMBL" id="KAF2435543.1"/>
    </source>
</evidence>
<evidence type="ECO:0000256" key="1">
    <source>
        <dbReference type="SAM" id="MobiDB-lite"/>
    </source>
</evidence>
<dbReference type="OrthoDB" id="3646061at2759"/>
<reference evidence="2" key="1">
    <citation type="journal article" date="2020" name="Stud. Mycol.">
        <title>101 Dothideomycetes genomes: a test case for predicting lifestyles and emergence of pathogens.</title>
        <authorList>
            <person name="Haridas S."/>
            <person name="Albert R."/>
            <person name="Binder M."/>
            <person name="Bloem J."/>
            <person name="Labutti K."/>
            <person name="Salamov A."/>
            <person name="Andreopoulos B."/>
            <person name="Baker S."/>
            <person name="Barry K."/>
            <person name="Bills G."/>
            <person name="Bluhm B."/>
            <person name="Cannon C."/>
            <person name="Castanera R."/>
            <person name="Culley D."/>
            <person name="Daum C."/>
            <person name="Ezra D."/>
            <person name="Gonzalez J."/>
            <person name="Henrissat B."/>
            <person name="Kuo A."/>
            <person name="Liang C."/>
            <person name="Lipzen A."/>
            <person name="Lutzoni F."/>
            <person name="Magnuson J."/>
            <person name="Mondo S."/>
            <person name="Nolan M."/>
            <person name="Ohm R."/>
            <person name="Pangilinan J."/>
            <person name="Park H.-J."/>
            <person name="Ramirez L."/>
            <person name="Alfaro M."/>
            <person name="Sun H."/>
            <person name="Tritt A."/>
            <person name="Yoshinaga Y."/>
            <person name="Zwiers L.-H."/>
            <person name="Turgeon B."/>
            <person name="Goodwin S."/>
            <person name="Spatafora J."/>
            <person name="Crous P."/>
            <person name="Grigoriev I."/>
        </authorList>
    </citation>
    <scope>NUCLEOTIDE SEQUENCE</scope>
    <source>
        <strain evidence="2">CBS 130266</strain>
    </source>
</reference>
<organism evidence="2 3">
    <name type="scientific">Tothia fuscella</name>
    <dbReference type="NCBI Taxonomy" id="1048955"/>
    <lineage>
        <taxon>Eukaryota</taxon>
        <taxon>Fungi</taxon>
        <taxon>Dikarya</taxon>
        <taxon>Ascomycota</taxon>
        <taxon>Pezizomycotina</taxon>
        <taxon>Dothideomycetes</taxon>
        <taxon>Pleosporomycetidae</taxon>
        <taxon>Venturiales</taxon>
        <taxon>Cylindrosympodiaceae</taxon>
        <taxon>Tothia</taxon>
    </lineage>
</organism>
<feature type="compositionally biased region" description="Low complexity" evidence="1">
    <location>
        <begin position="97"/>
        <end position="135"/>
    </location>
</feature>
<evidence type="ECO:0000313" key="3">
    <source>
        <dbReference type="Proteomes" id="UP000800235"/>
    </source>
</evidence>
<feature type="region of interest" description="Disordered" evidence="1">
    <location>
        <begin position="1"/>
        <end position="155"/>
    </location>
</feature>
<dbReference type="AlphaFoldDB" id="A0A9P4P2D9"/>
<feature type="compositionally biased region" description="Polar residues" evidence="1">
    <location>
        <begin position="32"/>
        <end position="43"/>
    </location>
</feature>
<sequence>MSLKTHMVNDGNSGIKLPFPLSPSSSFSSSSINCSRPSETTRPLSEPWRRKTQVASTSSDDRWCPYPQRAHSPPSTHPSSSSQARNLSSWRSNRDQSTPSLSTSSSSSSLSSTSSSSYSSDSYCSSPPFTSTSTSRWGSKPTGTTNSSRYTSNPRRGKIMFLPAQEKMSPTSILHLQLVLRNNPGAYSHPILCLSDPDSQGLVDIITVTSLNGKRITEKFDQSRWDRNRYMLIAHESDNESHDGLPLLELTRESDGLQKRSYVCTHEKPFQVEAAYLLDICHNNRNLRTSLTEESVRDVEAQIEIMATQETYQRSLQERRKGGLRRVDSMFSEDCWRPATGPRW</sequence>
<dbReference type="PANTHER" id="PTHR37048:SF2">
    <property type="entry name" value="QUESTIONABLE PROTEIN"/>
    <property type="match status" value="1"/>
</dbReference>
<feature type="compositionally biased region" description="Low complexity" evidence="1">
    <location>
        <begin position="17"/>
        <end position="31"/>
    </location>
</feature>
<protein>
    <submittedName>
        <fullName evidence="2">Uncharacterized protein</fullName>
    </submittedName>
</protein>
<dbReference type="PANTHER" id="PTHR37048">
    <property type="entry name" value="QUESTIONABLE PROTEIN"/>
    <property type="match status" value="1"/>
</dbReference>
<accession>A0A9P4P2D9</accession>
<feature type="compositionally biased region" description="Low complexity" evidence="1">
    <location>
        <begin position="71"/>
        <end position="82"/>
    </location>
</feature>
<dbReference type="Proteomes" id="UP000800235">
    <property type="component" value="Unassembled WGS sequence"/>
</dbReference>
<feature type="compositionally biased region" description="Polar residues" evidence="1">
    <location>
        <begin position="141"/>
        <end position="154"/>
    </location>
</feature>
<keyword evidence="3" id="KW-1185">Reference proteome</keyword>
<comment type="caution">
    <text evidence="2">The sequence shown here is derived from an EMBL/GenBank/DDBJ whole genome shotgun (WGS) entry which is preliminary data.</text>
</comment>
<gene>
    <name evidence="2" type="ORF">EJ08DRAFT_342496</name>
</gene>